<organism evidence="2 3">
    <name type="scientific">Syphacia muris</name>
    <dbReference type="NCBI Taxonomy" id="451379"/>
    <lineage>
        <taxon>Eukaryota</taxon>
        <taxon>Metazoa</taxon>
        <taxon>Ecdysozoa</taxon>
        <taxon>Nematoda</taxon>
        <taxon>Chromadorea</taxon>
        <taxon>Rhabditida</taxon>
        <taxon>Spirurina</taxon>
        <taxon>Oxyuridomorpha</taxon>
        <taxon>Oxyuroidea</taxon>
        <taxon>Oxyuridae</taxon>
        <taxon>Syphacia</taxon>
    </lineage>
</organism>
<dbReference type="InterPro" id="IPR032675">
    <property type="entry name" value="LRR_dom_sf"/>
</dbReference>
<feature type="compositionally biased region" description="Polar residues" evidence="1">
    <location>
        <begin position="10"/>
        <end position="19"/>
    </location>
</feature>
<dbReference type="Proteomes" id="UP000046393">
    <property type="component" value="Unplaced"/>
</dbReference>
<evidence type="ECO:0000313" key="3">
    <source>
        <dbReference type="WBParaSite" id="SMUV_0000512301-mRNA-1"/>
    </source>
</evidence>
<protein>
    <submittedName>
        <fullName evidence="3">F-box domain-containing protein</fullName>
    </submittedName>
</protein>
<proteinExistence type="predicted"/>
<dbReference type="Gene3D" id="3.80.10.10">
    <property type="entry name" value="Ribonuclease Inhibitor"/>
    <property type="match status" value="1"/>
</dbReference>
<feature type="region of interest" description="Disordered" evidence="1">
    <location>
        <begin position="1"/>
        <end position="22"/>
    </location>
</feature>
<dbReference type="AlphaFoldDB" id="A0A0N5AKT9"/>
<dbReference type="WBParaSite" id="SMUV_0000512301-mRNA-1">
    <property type="protein sequence ID" value="SMUV_0000512301-mRNA-1"/>
    <property type="gene ID" value="SMUV_0000512301"/>
</dbReference>
<keyword evidence="2" id="KW-1185">Reference proteome</keyword>
<evidence type="ECO:0000313" key="2">
    <source>
        <dbReference type="Proteomes" id="UP000046393"/>
    </source>
</evidence>
<sequence length="484" mass="56126">MLQETIVQEKINSSPTKTTAEIRRRRRQKSFWRFAKRLMISDKNRSTAAAESASTAKISVQLEPDTDIAAFPASEAKFNYHQLNVPVLLSVFEYLPLLTRIRLRMACKLTNFIYGSIPIVLSPIKLQTTHNDELRLFTENPDFIINHLIPEALIDEVNYEDDYILIKKCQAQLLIQRIAQRIDIIEHLWLETTINDSLCSTLLNELESEYGRKFFRKRKLKLQKLTVIGNKMCSIAEISEFIQQFSPSLEHLRLRHMRMDSKELSEEFWSAVKKCNKLRQFQYETCRYDKYSHMFIANTLCNKNITTLEISGIYELTGNDLAQISRQRPMKHLSVLCPKINAASYLNSGIVESIEHVHTLLLQCDSTFMLDNMDERKTMEQILRRMKDSSHLEVLHDVSNRVAQAARTISYWLQLSKETNRTIILKLSDISQEKIDQAIGRIMRKCDSVFKASASCTALVLTRGIGRVHLLDNHTWFGEDDDES</sequence>
<name>A0A0N5AKT9_9BILA</name>
<dbReference type="SUPFAM" id="SSF52047">
    <property type="entry name" value="RNI-like"/>
    <property type="match status" value="1"/>
</dbReference>
<evidence type="ECO:0000256" key="1">
    <source>
        <dbReference type="SAM" id="MobiDB-lite"/>
    </source>
</evidence>
<accession>A0A0N5AKT9</accession>
<reference evidence="3" key="1">
    <citation type="submission" date="2017-02" db="UniProtKB">
        <authorList>
            <consortium name="WormBaseParasite"/>
        </authorList>
    </citation>
    <scope>IDENTIFICATION</scope>
</reference>